<accession>A0A1G8CQS1</accession>
<evidence type="ECO:0000256" key="1">
    <source>
        <dbReference type="SAM" id="SignalP"/>
    </source>
</evidence>
<sequence>MKAHALALLFSIPGLALSTASTQAANVLSGQIQVRLQIERGCQINNGSSGINNVDFGSIDFGSQTALFATVEAQLSGNGGNGISIQCSPGDDAKLTIVKGQNDIQGGDTASHALANGSKYVPYELYSDSGRTNKLANGISLSFAADGSARPFNLYARAFGQAALVPGTYSDILSVQVEF</sequence>
<dbReference type="InterPro" id="IPR008966">
    <property type="entry name" value="Adhesion_dom_sf"/>
</dbReference>
<dbReference type="STRING" id="428992.SAMN05216272_101721"/>
<dbReference type="Pfam" id="PF05229">
    <property type="entry name" value="SCPU"/>
    <property type="match status" value="1"/>
</dbReference>
<dbReference type="OrthoDB" id="7011154at2"/>
<organism evidence="3 4">
    <name type="scientific">Pseudomonas panipatensis</name>
    <dbReference type="NCBI Taxonomy" id="428992"/>
    <lineage>
        <taxon>Bacteria</taxon>
        <taxon>Pseudomonadati</taxon>
        <taxon>Pseudomonadota</taxon>
        <taxon>Gammaproteobacteria</taxon>
        <taxon>Pseudomonadales</taxon>
        <taxon>Pseudomonadaceae</taxon>
        <taxon>Pseudomonas</taxon>
    </lineage>
</organism>
<dbReference type="InterPro" id="IPR053167">
    <property type="entry name" value="Spore_coat_component"/>
</dbReference>
<dbReference type="InterPro" id="IPR007893">
    <property type="entry name" value="Spore_coat_U/FanG"/>
</dbReference>
<feature type="signal peptide" evidence="1">
    <location>
        <begin position="1"/>
        <end position="24"/>
    </location>
</feature>
<dbReference type="SMART" id="SM00972">
    <property type="entry name" value="SCPU"/>
    <property type="match status" value="1"/>
</dbReference>
<keyword evidence="1" id="KW-0732">Signal</keyword>
<keyword evidence="4" id="KW-1185">Reference proteome</keyword>
<dbReference type="AlphaFoldDB" id="A0A1G8CQS1"/>
<dbReference type="Proteomes" id="UP000199636">
    <property type="component" value="Unassembled WGS sequence"/>
</dbReference>
<dbReference type="PANTHER" id="PTHR37089">
    <property type="entry name" value="PROTEIN U-RELATED"/>
    <property type="match status" value="1"/>
</dbReference>
<feature type="chain" id="PRO_5011626590" evidence="1">
    <location>
        <begin position="25"/>
        <end position="179"/>
    </location>
</feature>
<dbReference type="RefSeq" id="WP_090260906.1">
    <property type="nucleotide sequence ID" value="NZ_FNDS01000001.1"/>
</dbReference>
<dbReference type="SUPFAM" id="SSF49401">
    <property type="entry name" value="Bacterial adhesins"/>
    <property type="match status" value="1"/>
</dbReference>
<name>A0A1G8CQS1_9PSED</name>
<gene>
    <name evidence="3" type="ORF">SAMN05216272_101721</name>
</gene>
<evidence type="ECO:0000313" key="4">
    <source>
        <dbReference type="Proteomes" id="UP000199636"/>
    </source>
</evidence>
<evidence type="ECO:0000259" key="2">
    <source>
        <dbReference type="Pfam" id="PF05229"/>
    </source>
</evidence>
<keyword evidence="3" id="KW-0946">Virion</keyword>
<protein>
    <submittedName>
        <fullName evidence="3">Spore coat protein U (SCPU) domain-containing protein</fullName>
    </submittedName>
</protein>
<dbReference type="EMBL" id="FNDS01000001">
    <property type="protein sequence ID" value="SDH47776.1"/>
    <property type="molecule type" value="Genomic_DNA"/>
</dbReference>
<evidence type="ECO:0000313" key="3">
    <source>
        <dbReference type="EMBL" id="SDH47776.1"/>
    </source>
</evidence>
<keyword evidence="3" id="KW-0167">Capsid protein</keyword>
<dbReference type="PANTHER" id="PTHR37089:SF4">
    <property type="entry name" value="EXPORTED PROTEIN"/>
    <property type="match status" value="1"/>
</dbReference>
<reference evidence="4" key="1">
    <citation type="submission" date="2016-10" db="EMBL/GenBank/DDBJ databases">
        <authorList>
            <person name="Varghese N."/>
            <person name="Submissions S."/>
        </authorList>
    </citation>
    <scope>NUCLEOTIDE SEQUENCE [LARGE SCALE GENOMIC DNA]</scope>
    <source>
        <strain evidence="4">CCM 7469</strain>
    </source>
</reference>
<proteinExistence type="predicted"/>
<feature type="domain" description="Spore coat protein U/FanG" evidence="2">
    <location>
        <begin position="30"/>
        <end position="175"/>
    </location>
</feature>